<dbReference type="EMBL" id="CP000383">
    <property type="protein sequence ID" value="ABG58977.1"/>
    <property type="molecule type" value="Genomic_DNA"/>
</dbReference>
<proteinExistence type="predicted"/>
<dbReference type="Pfam" id="PF00691">
    <property type="entry name" value="OmpA"/>
    <property type="match status" value="1"/>
</dbReference>
<dbReference type="PANTHER" id="PTHR30329:SF21">
    <property type="entry name" value="LIPOPROTEIN YIAD-RELATED"/>
    <property type="match status" value="1"/>
</dbReference>
<dbReference type="KEGG" id="chu:CHU_1710"/>
<sequence>MKKYLFLVLCCLFYGQVSGQVIPGNYDKNIKKGKEHIDMEEYHQALPFFLEAWKVDTTDYKLAFNIAKCYFQIGHELNAFPYLDNAKVGSKDPIITFYYARCFHLQHKFEAAIALYREYQQTLDADEPEYFEMHQYIANCKNGIELVKTPVKVKIRNLGPVINSPYPDYVPVISADETELLFTSRRPSTTGGGKDLEDGFYFEDIYQSSRLNDTLWSEPVDIGNGINTESHDACVALSPDGMELIMYRHSGTDGGDLYSSTLKGEVWEKPQRLGNTINTPYWEPSASISADEKAIFFTSNRKGGLGGTDIYMVRMKDNGDYGPAILLGPSINTIHDEDAPFIHADGKTLYFSSKGHKSMGGYDIFYCTIDIETGEILTTPQNIGYPINTADDDVFFVWSADGKRAYFSSERAGGYGEKDIYVLERESAPKAPTVLFKGQIVACDDHHPVTATIFVTDLHTQKIVGVYNSNSFTGKYTISLPAGKNYGISVEASGYLFESKNINFPKQDGYIELIDTICMNKLKVNTSIILRNVFFDVDKATLRPESVQELDKLVDILRHNPNLKIELSGHTDSDGNDDHNMVLSDNRAKAVVDYLIKKGGINPNRLTWKGYGETKPIELNDTPEHKQQNRRTEVKILSNE</sequence>
<feature type="domain" description="OmpA-like" evidence="7">
    <location>
        <begin position="524"/>
        <end position="640"/>
    </location>
</feature>
<dbReference type="InterPro" id="IPR006665">
    <property type="entry name" value="OmpA-like"/>
</dbReference>
<dbReference type="OrthoDB" id="1488841at2"/>
<evidence type="ECO:0000256" key="5">
    <source>
        <dbReference type="SAM" id="MobiDB-lite"/>
    </source>
</evidence>
<evidence type="ECO:0000313" key="9">
    <source>
        <dbReference type="Proteomes" id="UP000001822"/>
    </source>
</evidence>
<dbReference type="Gene3D" id="3.30.1330.60">
    <property type="entry name" value="OmpA-like domain"/>
    <property type="match status" value="1"/>
</dbReference>
<dbReference type="Proteomes" id="UP000001822">
    <property type="component" value="Chromosome"/>
</dbReference>
<reference evidence="8 9" key="1">
    <citation type="journal article" date="2007" name="Appl. Environ. Microbiol.">
        <title>Genome sequence of the cellulolytic gliding bacterium Cytophaga hutchinsonii.</title>
        <authorList>
            <person name="Xie G."/>
            <person name="Bruce D.C."/>
            <person name="Challacombe J.F."/>
            <person name="Chertkov O."/>
            <person name="Detter J.C."/>
            <person name="Gilna P."/>
            <person name="Han C.S."/>
            <person name="Lucas S."/>
            <person name="Misra M."/>
            <person name="Myers G.L."/>
            <person name="Richardson P."/>
            <person name="Tapia R."/>
            <person name="Thayer N."/>
            <person name="Thompson L.S."/>
            <person name="Brettin T.S."/>
            <person name="Henrissat B."/>
            <person name="Wilson D.B."/>
            <person name="McBride M.J."/>
        </authorList>
    </citation>
    <scope>NUCLEOTIDE SEQUENCE [LARGE SCALE GENOMIC DNA]</scope>
    <source>
        <strain evidence="9">ATCC 33406 / DSM 1761 / CIP 103989 / NBRC 15051 / NCIMB 9469 / D465</strain>
    </source>
</reference>
<keyword evidence="2 4" id="KW-0472">Membrane</keyword>
<dbReference type="RefSeq" id="WP_011585094.1">
    <property type="nucleotide sequence ID" value="NC_008255.1"/>
</dbReference>
<feature type="region of interest" description="Disordered" evidence="5">
    <location>
        <begin position="617"/>
        <end position="640"/>
    </location>
</feature>
<dbReference type="InterPro" id="IPR011042">
    <property type="entry name" value="6-blade_b-propeller_TolB-like"/>
</dbReference>
<evidence type="ECO:0000313" key="8">
    <source>
        <dbReference type="EMBL" id="ABG58977.1"/>
    </source>
</evidence>
<evidence type="ECO:0000256" key="2">
    <source>
        <dbReference type="ARBA" id="ARBA00023136"/>
    </source>
</evidence>
<dbReference type="InterPro" id="IPR011990">
    <property type="entry name" value="TPR-like_helical_dom_sf"/>
</dbReference>
<accession>A0A6N4SRP0</accession>
<keyword evidence="9" id="KW-1185">Reference proteome</keyword>
<feature type="chain" id="PRO_5027040157" evidence="6">
    <location>
        <begin position="20"/>
        <end position="640"/>
    </location>
</feature>
<comment type="subcellular location">
    <subcellularLocation>
        <location evidence="1">Cell outer membrane</location>
    </subcellularLocation>
</comment>
<gene>
    <name evidence="8" type="primary">ompA</name>
    <name evidence="8" type="ordered locus">CHU_1710</name>
</gene>
<evidence type="ECO:0000259" key="7">
    <source>
        <dbReference type="PROSITE" id="PS51123"/>
    </source>
</evidence>
<evidence type="ECO:0000256" key="4">
    <source>
        <dbReference type="PROSITE-ProRule" id="PRU00473"/>
    </source>
</evidence>
<dbReference type="SUPFAM" id="SSF82171">
    <property type="entry name" value="DPP6 N-terminal domain-like"/>
    <property type="match status" value="1"/>
</dbReference>
<dbReference type="SUPFAM" id="SSF103088">
    <property type="entry name" value="OmpA-like"/>
    <property type="match status" value="1"/>
</dbReference>
<evidence type="ECO:0000256" key="1">
    <source>
        <dbReference type="ARBA" id="ARBA00004442"/>
    </source>
</evidence>
<dbReference type="InterPro" id="IPR050330">
    <property type="entry name" value="Bact_OuterMem_StrucFunc"/>
</dbReference>
<feature type="compositionally biased region" description="Basic and acidic residues" evidence="5">
    <location>
        <begin position="617"/>
        <end position="634"/>
    </location>
</feature>
<dbReference type="PANTHER" id="PTHR30329">
    <property type="entry name" value="STATOR ELEMENT OF FLAGELLAR MOTOR COMPLEX"/>
    <property type="match status" value="1"/>
</dbReference>
<keyword evidence="8" id="KW-0449">Lipoprotein</keyword>
<dbReference type="AlphaFoldDB" id="A0A6N4SRP0"/>
<keyword evidence="6" id="KW-0732">Signal</keyword>
<dbReference type="PRINTS" id="PR01021">
    <property type="entry name" value="OMPADOMAIN"/>
</dbReference>
<dbReference type="PROSITE" id="PS51123">
    <property type="entry name" value="OMPA_2"/>
    <property type="match status" value="1"/>
</dbReference>
<dbReference type="SUPFAM" id="SSF48452">
    <property type="entry name" value="TPR-like"/>
    <property type="match status" value="1"/>
</dbReference>
<protein>
    <submittedName>
        <fullName evidence="8">Peptidoglycan-associated lipoprotein, OmpA family</fullName>
    </submittedName>
</protein>
<dbReference type="GO" id="GO:0009279">
    <property type="term" value="C:cell outer membrane"/>
    <property type="evidence" value="ECO:0007669"/>
    <property type="project" value="UniProtKB-SubCell"/>
</dbReference>
<dbReference type="Pfam" id="PF07676">
    <property type="entry name" value="PD40"/>
    <property type="match status" value="4"/>
</dbReference>
<dbReference type="Gene3D" id="2.120.10.30">
    <property type="entry name" value="TolB, C-terminal domain"/>
    <property type="match status" value="1"/>
</dbReference>
<dbReference type="InterPro" id="IPR036737">
    <property type="entry name" value="OmpA-like_sf"/>
</dbReference>
<evidence type="ECO:0000256" key="3">
    <source>
        <dbReference type="ARBA" id="ARBA00023237"/>
    </source>
</evidence>
<keyword evidence="3" id="KW-0998">Cell outer membrane</keyword>
<evidence type="ECO:0000256" key="6">
    <source>
        <dbReference type="SAM" id="SignalP"/>
    </source>
</evidence>
<dbReference type="InterPro" id="IPR011659">
    <property type="entry name" value="WD40"/>
</dbReference>
<organism evidence="8 9">
    <name type="scientific">Cytophaga hutchinsonii (strain ATCC 33406 / DSM 1761 / CIP 103989 / NBRC 15051 / NCIMB 9469 / D465)</name>
    <dbReference type="NCBI Taxonomy" id="269798"/>
    <lineage>
        <taxon>Bacteria</taxon>
        <taxon>Pseudomonadati</taxon>
        <taxon>Bacteroidota</taxon>
        <taxon>Cytophagia</taxon>
        <taxon>Cytophagales</taxon>
        <taxon>Cytophagaceae</taxon>
        <taxon>Cytophaga</taxon>
    </lineage>
</organism>
<dbReference type="InterPro" id="IPR006664">
    <property type="entry name" value="OMP_bac"/>
</dbReference>
<dbReference type="CDD" id="cd07185">
    <property type="entry name" value="OmpA_C-like"/>
    <property type="match status" value="1"/>
</dbReference>
<dbReference type="Gene3D" id="1.25.40.10">
    <property type="entry name" value="Tetratricopeptide repeat domain"/>
    <property type="match status" value="1"/>
</dbReference>
<feature type="signal peptide" evidence="6">
    <location>
        <begin position="1"/>
        <end position="19"/>
    </location>
</feature>
<name>A0A6N4SRP0_CYTH3</name>